<organism evidence="1 2">
    <name type="scientific">Spongiibacter pelagi</name>
    <dbReference type="NCBI Taxonomy" id="2760804"/>
    <lineage>
        <taxon>Bacteria</taxon>
        <taxon>Pseudomonadati</taxon>
        <taxon>Pseudomonadota</taxon>
        <taxon>Gammaproteobacteria</taxon>
        <taxon>Cellvibrionales</taxon>
        <taxon>Spongiibacteraceae</taxon>
        <taxon>Spongiibacter</taxon>
    </lineage>
</organism>
<dbReference type="AlphaFoldDB" id="A0A927C1L9"/>
<keyword evidence="2" id="KW-1185">Reference proteome</keyword>
<gene>
    <name evidence="1" type="ORF">IB286_03105</name>
</gene>
<sequence length="188" mass="21042">MGQSDFDTDACVLAVQQWLENTVIGLNLCPFAARPYRADQVRIRVIEAGETQDILREIYAEMSLLWDKDPEKVETSVLVCPALSASFDDYLDCLELAEDLIEGASWEGEIQIASFHPDYCFDGVAEDDPSNYTNRAPQAIFHLLREASLEAAIAAYGDTALIPERNIQLFQSKSAAELNDLFPYLIEK</sequence>
<comment type="caution">
    <text evidence="1">The sequence shown here is derived from an EMBL/GenBank/DDBJ whole genome shotgun (WGS) entry which is preliminary data.</text>
</comment>
<evidence type="ECO:0000313" key="2">
    <source>
        <dbReference type="Proteomes" id="UP000610558"/>
    </source>
</evidence>
<dbReference type="Proteomes" id="UP000610558">
    <property type="component" value="Unassembled WGS sequence"/>
</dbReference>
<dbReference type="Pfam" id="PF07209">
    <property type="entry name" value="DUF1415"/>
    <property type="match status" value="1"/>
</dbReference>
<protein>
    <submittedName>
        <fullName evidence="1">DUF1415 domain-containing protein</fullName>
    </submittedName>
</protein>
<evidence type="ECO:0000313" key="1">
    <source>
        <dbReference type="EMBL" id="MBD2857981.1"/>
    </source>
</evidence>
<name>A0A927C1L9_9GAMM</name>
<dbReference type="EMBL" id="JACXLD010000001">
    <property type="protein sequence ID" value="MBD2857981.1"/>
    <property type="molecule type" value="Genomic_DNA"/>
</dbReference>
<proteinExistence type="predicted"/>
<accession>A0A927C1L9</accession>
<dbReference type="InterPro" id="IPR009858">
    <property type="entry name" value="DUF1415"/>
</dbReference>
<dbReference type="RefSeq" id="WP_190762306.1">
    <property type="nucleotide sequence ID" value="NZ_JACXLD010000001.1"/>
</dbReference>
<reference evidence="1" key="1">
    <citation type="submission" date="2020-09" db="EMBL/GenBank/DDBJ databases">
        <authorList>
            <person name="Yoon J.-W."/>
        </authorList>
    </citation>
    <scope>NUCLEOTIDE SEQUENCE</scope>
    <source>
        <strain evidence="1">KMU-158</strain>
    </source>
</reference>